<comment type="catalytic activity">
    <reaction evidence="12">
        <text>L-seryl-[protein] + ATP = O-phospho-L-seryl-[protein] + ADP + H(+)</text>
        <dbReference type="Rhea" id="RHEA:17989"/>
        <dbReference type="Rhea" id="RHEA-COMP:9863"/>
        <dbReference type="Rhea" id="RHEA-COMP:11604"/>
        <dbReference type="ChEBI" id="CHEBI:15378"/>
        <dbReference type="ChEBI" id="CHEBI:29999"/>
        <dbReference type="ChEBI" id="CHEBI:30616"/>
        <dbReference type="ChEBI" id="CHEBI:83421"/>
        <dbReference type="ChEBI" id="CHEBI:456216"/>
        <dbReference type="EC" id="2.7.11.25"/>
    </reaction>
</comment>
<evidence type="ECO:0000259" key="18">
    <source>
        <dbReference type="PROSITE" id="PS50011"/>
    </source>
</evidence>
<feature type="compositionally biased region" description="Gly residues" evidence="16">
    <location>
        <begin position="1572"/>
        <end position="1583"/>
    </location>
</feature>
<dbReference type="CDD" id="cd11876">
    <property type="entry name" value="SH3_MLK"/>
    <property type="match status" value="1"/>
</dbReference>
<dbReference type="PROSITE" id="PS50002">
    <property type="entry name" value="SH3"/>
    <property type="match status" value="1"/>
</dbReference>
<dbReference type="PROSITE" id="PS00108">
    <property type="entry name" value="PROTEIN_KINASE_ST"/>
    <property type="match status" value="1"/>
</dbReference>
<evidence type="ECO:0000256" key="14">
    <source>
        <dbReference type="PROSITE-ProRule" id="PRU10141"/>
    </source>
</evidence>
<feature type="compositionally biased region" description="Low complexity" evidence="16">
    <location>
        <begin position="1673"/>
        <end position="1692"/>
    </location>
</feature>
<feature type="binding site" evidence="14">
    <location>
        <position position="130"/>
    </location>
    <ligand>
        <name>ATP</name>
        <dbReference type="ChEBI" id="CHEBI:30616"/>
    </ligand>
</feature>
<evidence type="ECO:0000256" key="7">
    <source>
        <dbReference type="ARBA" id="ARBA00022737"/>
    </source>
</evidence>
<dbReference type="Gene3D" id="3.30.200.20">
    <property type="entry name" value="Phosphorylase Kinase, domain 1"/>
    <property type="match status" value="1"/>
</dbReference>
<name>A0A8W7PRG4_ANOCL</name>
<dbReference type="FunFam" id="1.10.510.10:FF:000076">
    <property type="entry name" value="Mitogen-activated protein kinase kinase kinase"/>
    <property type="match status" value="1"/>
</dbReference>
<dbReference type="InterPro" id="IPR000719">
    <property type="entry name" value="Prot_kinase_dom"/>
</dbReference>
<proteinExistence type="inferred from homology"/>
<feature type="region of interest" description="Disordered" evidence="16">
    <location>
        <begin position="630"/>
        <end position="670"/>
    </location>
</feature>
<feature type="compositionally biased region" description="Polar residues" evidence="16">
    <location>
        <begin position="1229"/>
        <end position="1259"/>
    </location>
</feature>
<keyword evidence="4 13" id="KW-0728">SH3 domain</keyword>
<dbReference type="PRINTS" id="PR00452">
    <property type="entry name" value="SH3DOMAIN"/>
</dbReference>
<dbReference type="SUPFAM" id="SSF50044">
    <property type="entry name" value="SH3-domain"/>
    <property type="match status" value="1"/>
</dbReference>
<accession>A0A8W7PRG4</accession>
<feature type="coiled-coil region" evidence="15">
    <location>
        <begin position="380"/>
        <end position="421"/>
    </location>
</feature>
<dbReference type="PRINTS" id="PR00109">
    <property type="entry name" value="TYRKINASE"/>
</dbReference>
<dbReference type="PANTHER" id="PTHR44329:SF293">
    <property type="entry name" value="MITOGEN-ACTIVATED PROTEIN KINASE KINASE KINASE"/>
    <property type="match status" value="1"/>
</dbReference>
<feature type="domain" description="SH3" evidence="17">
    <location>
        <begin position="24"/>
        <end position="88"/>
    </location>
</feature>
<feature type="compositionally biased region" description="Gly residues" evidence="16">
    <location>
        <begin position="895"/>
        <end position="906"/>
    </location>
</feature>
<dbReference type="EC" id="2.7.11.25" evidence="3"/>
<evidence type="ECO:0000313" key="19">
    <source>
        <dbReference type="EnsemblMetazoa" id="ACOM036481-PA.1"/>
    </source>
</evidence>
<feature type="region of interest" description="Disordered" evidence="16">
    <location>
        <begin position="523"/>
        <end position="575"/>
    </location>
</feature>
<evidence type="ECO:0000256" key="16">
    <source>
        <dbReference type="SAM" id="MobiDB-lite"/>
    </source>
</evidence>
<keyword evidence="10 14" id="KW-0067">ATP-binding</keyword>
<evidence type="ECO:0000256" key="8">
    <source>
        <dbReference type="ARBA" id="ARBA00022741"/>
    </source>
</evidence>
<dbReference type="InterPro" id="IPR011009">
    <property type="entry name" value="Kinase-like_dom_sf"/>
</dbReference>
<evidence type="ECO:0000256" key="15">
    <source>
        <dbReference type="SAM" id="Coils"/>
    </source>
</evidence>
<feature type="compositionally biased region" description="Basic residues" evidence="16">
    <location>
        <begin position="1552"/>
        <end position="1562"/>
    </location>
</feature>
<evidence type="ECO:0000256" key="9">
    <source>
        <dbReference type="ARBA" id="ARBA00022777"/>
    </source>
</evidence>
<keyword evidence="5" id="KW-0723">Serine/threonine-protein kinase</keyword>
<dbReference type="SMART" id="SM00220">
    <property type="entry name" value="S_TKc"/>
    <property type="match status" value="1"/>
</dbReference>
<protein>
    <recommendedName>
        <fullName evidence="3">mitogen-activated protein kinase kinase kinase</fullName>
        <ecNumber evidence="3">2.7.11.25</ecNumber>
    </recommendedName>
</protein>
<evidence type="ECO:0000256" key="1">
    <source>
        <dbReference type="ARBA" id="ARBA00001946"/>
    </source>
</evidence>
<dbReference type="Pfam" id="PF14604">
    <property type="entry name" value="SH3_9"/>
    <property type="match status" value="1"/>
</dbReference>
<dbReference type="InterPro" id="IPR001452">
    <property type="entry name" value="SH3_domain"/>
</dbReference>
<evidence type="ECO:0000256" key="10">
    <source>
        <dbReference type="ARBA" id="ARBA00022840"/>
    </source>
</evidence>
<evidence type="ECO:0000256" key="12">
    <source>
        <dbReference type="ARBA" id="ARBA00048329"/>
    </source>
</evidence>
<dbReference type="InterPro" id="IPR036028">
    <property type="entry name" value="SH3-like_dom_sf"/>
</dbReference>
<dbReference type="VEuPathDB" id="VectorBase:ACON2_029966"/>
<comment type="cofactor">
    <cofactor evidence="1">
        <name>Mg(2+)</name>
        <dbReference type="ChEBI" id="CHEBI:18420"/>
    </cofactor>
</comment>
<evidence type="ECO:0000256" key="11">
    <source>
        <dbReference type="ARBA" id="ARBA00047559"/>
    </source>
</evidence>
<dbReference type="InterPro" id="IPR001245">
    <property type="entry name" value="Ser-Thr/Tyr_kinase_cat_dom"/>
</dbReference>
<organism evidence="19">
    <name type="scientific">Anopheles coluzzii</name>
    <name type="common">African malaria mosquito</name>
    <dbReference type="NCBI Taxonomy" id="1518534"/>
    <lineage>
        <taxon>Eukaryota</taxon>
        <taxon>Metazoa</taxon>
        <taxon>Ecdysozoa</taxon>
        <taxon>Arthropoda</taxon>
        <taxon>Hexapoda</taxon>
        <taxon>Insecta</taxon>
        <taxon>Pterygota</taxon>
        <taxon>Neoptera</taxon>
        <taxon>Endopterygota</taxon>
        <taxon>Diptera</taxon>
        <taxon>Nematocera</taxon>
        <taxon>Culicoidea</taxon>
        <taxon>Culicidae</taxon>
        <taxon>Anophelinae</taxon>
        <taxon>Anopheles</taxon>
    </lineage>
</organism>
<dbReference type="InterPro" id="IPR051681">
    <property type="entry name" value="Ser/Thr_Kinases-Pseudokinases"/>
</dbReference>
<evidence type="ECO:0000256" key="3">
    <source>
        <dbReference type="ARBA" id="ARBA00012406"/>
    </source>
</evidence>
<dbReference type="InterPro" id="IPR017441">
    <property type="entry name" value="Protein_kinase_ATP_BS"/>
</dbReference>
<feature type="compositionally biased region" description="Low complexity" evidence="16">
    <location>
        <begin position="1400"/>
        <end position="1409"/>
    </location>
</feature>
<evidence type="ECO:0000256" key="13">
    <source>
        <dbReference type="PROSITE-ProRule" id="PRU00192"/>
    </source>
</evidence>
<feature type="region of interest" description="Disordered" evidence="16">
    <location>
        <begin position="1198"/>
        <end position="1278"/>
    </location>
</feature>
<feature type="region of interest" description="Disordered" evidence="16">
    <location>
        <begin position="1389"/>
        <end position="1410"/>
    </location>
</feature>
<evidence type="ECO:0000256" key="4">
    <source>
        <dbReference type="ARBA" id="ARBA00022443"/>
    </source>
</evidence>
<evidence type="ECO:0000256" key="5">
    <source>
        <dbReference type="ARBA" id="ARBA00022527"/>
    </source>
</evidence>
<dbReference type="PANTHER" id="PTHR44329">
    <property type="entry name" value="SERINE/THREONINE-PROTEIN KINASE TNNI3K-RELATED"/>
    <property type="match status" value="1"/>
</dbReference>
<dbReference type="GO" id="GO:0005524">
    <property type="term" value="F:ATP binding"/>
    <property type="evidence" value="ECO:0007669"/>
    <property type="project" value="UniProtKB-UniRule"/>
</dbReference>
<dbReference type="PROSITE" id="PS50011">
    <property type="entry name" value="PROTEIN_KINASE_DOM"/>
    <property type="match status" value="1"/>
</dbReference>
<keyword evidence="15" id="KW-0175">Coiled coil</keyword>
<keyword evidence="9" id="KW-0418">Kinase</keyword>
<dbReference type="EnsemblMetazoa" id="ACOM036481-RA">
    <property type="protein sequence ID" value="ACOM036481-PA.1"/>
    <property type="gene ID" value="ACOM036481"/>
</dbReference>
<keyword evidence="8 14" id="KW-0547">Nucleotide-binding</keyword>
<evidence type="ECO:0000259" key="17">
    <source>
        <dbReference type="PROSITE" id="PS50002"/>
    </source>
</evidence>
<dbReference type="PROSITE" id="PS00107">
    <property type="entry name" value="PROTEIN_KINASE_ATP"/>
    <property type="match status" value="1"/>
</dbReference>
<dbReference type="InterPro" id="IPR008271">
    <property type="entry name" value="Ser/Thr_kinase_AS"/>
</dbReference>
<feature type="region of interest" description="Disordered" evidence="16">
    <location>
        <begin position="1651"/>
        <end position="1698"/>
    </location>
</feature>
<feature type="domain" description="Protein kinase" evidence="18">
    <location>
        <begin position="103"/>
        <end position="376"/>
    </location>
</feature>
<feature type="region of interest" description="Disordered" evidence="16">
    <location>
        <begin position="1491"/>
        <end position="1619"/>
    </location>
</feature>
<feature type="region of interest" description="Disordered" evidence="16">
    <location>
        <begin position="764"/>
        <end position="818"/>
    </location>
</feature>
<dbReference type="Gene3D" id="2.30.30.40">
    <property type="entry name" value="SH3 Domains"/>
    <property type="match status" value="1"/>
</dbReference>
<feature type="compositionally biased region" description="Polar residues" evidence="16">
    <location>
        <begin position="1491"/>
        <end position="1503"/>
    </location>
</feature>
<feature type="compositionally biased region" description="Polar residues" evidence="16">
    <location>
        <begin position="771"/>
        <end position="798"/>
    </location>
</feature>
<feature type="compositionally biased region" description="Low complexity" evidence="16">
    <location>
        <begin position="1593"/>
        <end position="1619"/>
    </location>
</feature>
<comment type="similarity">
    <text evidence="2">Belongs to the protein kinase superfamily. STE Ser/Thr protein kinase family. MAP kinase kinase kinase subfamily.</text>
</comment>
<sequence>MLMRSGIERSGSREQRDQQQDWVMMSPLWTARYDYEAQGDDELSLRVGQIVYVLSTDSSISGDEGWWTGKIGDRVGIFPSNFVTNEDPAVLKVQPVEIQYHELDLKEVIGVGGFSKVHRAFLNGEEVAVKASRQDDEFEVARQNVLQEAKLFWSLKHPNIVSLKGVCLDPKTLCLVMEYARGGSLNKILAGRKIPPNVLVDWAIQIARGMKYLHCEAPISVIHRDLKSSNVLISESIQHGHLLNKTLKITDFGLAREAYRTTRMSAAGTFAWMPPEVIKSGTYSKASDVWSYGVLLWELLTGETPYKGFDSLSVAYGVAVNTLALPIPKTCPESWGKLMKSCWEIDPHRRPSFKDIEKDLDIIARSGFAQTPHESFHTMQDGWKKEIAEVLQELRKKEKELRSKEEELTRVQQEQRYKEENLAKREQELHAREIELLGRELKILINQNTPTPKKRKGKFSKSRIKLIKKAPGQISLPSDFRHTITIQHTAIRDERQRIDTPPGSPATRLRTIVFPGDVIKGKTWGPSTLHQRERSHLPTMRPSARPQQFSKSAPNLDKSRATALSASSSRHEILGKSHDDGLHTIEANRNYSRTNTTTTCTSNDVMNSNINRNRMHNTFQHYHTTVPRTVDSNSGVCSSNRSNHSPHSNPHHPHHNHAADSGRAHSEASVLAARQDVVEYDRVFYNNLQKSIEDIFSRKESEANELEWTHSSAGSGGGGYDNASSYRMSGSRSSDNLTSYWVGNDWTRSKFKRENYLVGARASNEAAGTDGTDSVGDSRSSTVSTAETRSVGQLQESFGNLELSGSDGVGGDSTDRASREREEIFGSPHHHHQHQPPNELISSSRKSSVVTFRSDVDVHCSDYEPIAGSNLLWPPCAGAANASPTLNGENVESATGGGGGGGGGGGRPHDNLRHKLGRTKKKLKLSHLLPFKRNKASAADRSEAMNKTRRLVHHTNSIYLKRPTTANSSTTTEQDTLLLIDGGDAGGVENESPYAMIRRTDNYLIVQSNESYLSSMRRPNYDTDEAWYAASLGAGPCTDVSTLSVAPLCSSLNRYGTLPSTVPMPTLYASEGQRKPKLSIIELVLYNMASMLASIASGYDVRVSNVTPLHPRLHPGPLQPYESYSQPVSPYHHHRHHLPPMVDPHALQLEGMVRLDGMPPSLPPAPHTVDNALSQEAYEEELAHQAQDDRLYAQHSTPYQETPERQRPRKVHTQSTSPRQDERALKYTDSPQHYLPSTMSTTSGLGSNYTPSGPSSSFSVGAGTQPPTPSPRRKSSAASFMDFGDLPEERESRAGLYIPGEYDGYTQHNPIFNAGTRGATSSYIGSHYFPYRPAINFAFERETKSYGGEPVYEDHHYDSASYHDYAYEGPGPSGTASARATGTRVPTMGISATGHRRTHSSISSTLHSSNVNQGFHMEGDEMDGAGTRLIDDMTYKLGDLYLPGGGKDAASRLPAPSTAKLHESPLPAAFHASSRMHQYENVPNFFRRQSSLQQAHYSPSSAHSGHLSGDFMSGGAIPEPEERPYTVLGLTEHGADGGLLSSSLRPQTKLRSSMKKYTHSHPTHQQATASAGGQGKYGAGYGMHGTTSATNQTPPDSLTSDDSSYLSAKDNSSSISSQSRVRFTPEIVLDVDSPLQSPTCYTGGAAVAAAAAASSGHGLKDRRSSSSGSTMLTATPGSGASSTSISGRRSNACDTSQS</sequence>
<dbReference type="Proteomes" id="UP000075882">
    <property type="component" value="Unassembled WGS sequence"/>
</dbReference>
<dbReference type="Gene3D" id="1.10.510.10">
    <property type="entry name" value="Transferase(Phosphotransferase) domain 1"/>
    <property type="match status" value="1"/>
</dbReference>
<dbReference type="GO" id="GO:0004706">
    <property type="term" value="F:JUN kinase kinase kinase activity"/>
    <property type="evidence" value="ECO:0007669"/>
    <property type="project" value="TreeGrafter"/>
</dbReference>
<keyword evidence="6" id="KW-0808">Transferase</keyword>
<evidence type="ECO:0000256" key="6">
    <source>
        <dbReference type="ARBA" id="ARBA00022679"/>
    </source>
</evidence>
<dbReference type="GO" id="GO:0006950">
    <property type="term" value="P:response to stress"/>
    <property type="evidence" value="ECO:0007669"/>
    <property type="project" value="UniProtKB-ARBA"/>
</dbReference>
<dbReference type="SUPFAM" id="SSF56112">
    <property type="entry name" value="Protein kinase-like (PK-like)"/>
    <property type="match status" value="1"/>
</dbReference>
<dbReference type="CDD" id="cd14061">
    <property type="entry name" value="STKc_MLK"/>
    <property type="match status" value="1"/>
</dbReference>
<feature type="region of interest" description="Disordered" evidence="16">
    <location>
        <begin position="887"/>
        <end position="913"/>
    </location>
</feature>
<dbReference type="Pfam" id="PF07714">
    <property type="entry name" value="PK_Tyr_Ser-Thr"/>
    <property type="match status" value="1"/>
</dbReference>
<comment type="catalytic activity">
    <reaction evidence="11">
        <text>L-threonyl-[protein] + ATP = O-phospho-L-threonyl-[protein] + ADP + H(+)</text>
        <dbReference type="Rhea" id="RHEA:46608"/>
        <dbReference type="Rhea" id="RHEA-COMP:11060"/>
        <dbReference type="Rhea" id="RHEA-COMP:11605"/>
        <dbReference type="ChEBI" id="CHEBI:15378"/>
        <dbReference type="ChEBI" id="CHEBI:30013"/>
        <dbReference type="ChEBI" id="CHEBI:30616"/>
        <dbReference type="ChEBI" id="CHEBI:61977"/>
        <dbReference type="ChEBI" id="CHEBI:456216"/>
        <dbReference type="EC" id="2.7.11.25"/>
    </reaction>
</comment>
<dbReference type="SMART" id="SM00326">
    <property type="entry name" value="SH3"/>
    <property type="match status" value="1"/>
</dbReference>
<feature type="compositionally biased region" description="Low complexity" evidence="16">
    <location>
        <begin position="638"/>
        <end position="648"/>
    </location>
</feature>
<feature type="compositionally biased region" description="Polar residues" evidence="16">
    <location>
        <begin position="1540"/>
        <end position="1551"/>
    </location>
</feature>
<evidence type="ECO:0000256" key="2">
    <source>
        <dbReference type="ARBA" id="ARBA00006529"/>
    </source>
</evidence>
<keyword evidence="7" id="KW-0677">Repeat</keyword>
<reference evidence="19" key="1">
    <citation type="submission" date="2022-08" db="UniProtKB">
        <authorList>
            <consortium name="EnsemblMetazoa"/>
        </authorList>
    </citation>
    <scope>IDENTIFICATION</scope>
</reference>
<feature type="compositionally biased region" description="Basic and acidic residues" evidence="16">
    <location>
        <begin position="657"/>
        <end position="666"/>
    </location>
</feature>